<dbReference type="EMBL" id="FJOG01000003">
    <property type="protein sequence ID" value="CZR52682.1"/>
    <property type="molecule type" value="Genomic_DNA"/>
</dbReference>
<dbReference type="Proteomes" id="UP000184330">
    <property type="component" value="Unassembled WGS sequence"/>
</dbReference>
<evidence type="ECO:0000313" key="2">
    <source>
        <dbReference type="Proteomes" id="UP000184330"/>
    </source>
</evidence>
<organism evidence="1 2">
    <name type="scientific">Phialocephala subalpina</name>
    <dbReference type="NCBI Taxonomy" id="576137"/>
    <lineage>
        <taxon>Eukaryota</taxon>
        <taxon>Fungi</taxon>
        <taxon>Dikarya</taxon>
        <taxon>Ascomycota</taxon>
        <taxon>Pezizomycotina</taxon>
        <taxon>Leotiomycetes</taxon>
        <taxon>Helotiales</taxon>
        <taxon>Mollisiaceae</taxon>
        <taxon>Phialocephala</taxon>
        <taxon>Phialocephala fortinii species complex</taxon>
    </lineage>
</organism>
<keyword evidence="2" id="KW-1185">Reference proteome</keyword>
<accession>A0A1L7WIS6</accession>
<name>A0A1L7WIS6_9HELO</name>
<gene>
    <name evidence="1" type="ORF">PAC_02559</name>
</gene>
<dbReference type="AlphaFoldDB" id="A0A1L7WIS6"/>
<reference evidence="1 2" key="1">
    <citation type="submission" date="2016-03" db="EMBL/GenBank/DDBJ databases">
        <authorList>
            <person name="Ploux O."/>
        </authorList>
    </citation>
    <scope>NUCLEOTIDE SEQUENCE [LARGE SCALE GENOMIC DNA]</scope>
    <source>
        <strain evidence="1 2">UAMH 11012</strain>
    </source>
</reference>
<sequence length="294" mass="33888">MHQIKSGSFNHPILISTLATRSTNHPHIISRFAFKMRLQGAGKRKHTRNSKRGERKVMVQIYCERLHAELKTAAGIIKLFTTIKLEEIRQRVFDMINKNGFGVGNLKELLGSLPKRFKLRFWKSDLMLCCGDKGKQNPIKLRNDAQLLEARSSEFDKLAISTNQRQVMIELHFYEVPPGFDTTNDGSISISRRKKGFSIFSKMSDFFKCSLSIVVRLSDRPGLIGVENAIQTEIAEGRFDLRKVLEKKWPNGFELDRIEFKINWVGNRYRGIALTILRTGRDMNDLLEEMKDRG</sequence>
<protein>
    <submittedName>
        <fullName evidence="1">Uncharacterized protein</fullName>
    </submittedName>
</protein>
<evidence type="ECO:0000313" key="1">
    <source>
        <dbReference type="EMBL" id="CZR52682.1"/>
    </source>
</evidence>
<proteinExistence type="predicted"/>